<feature type="transmembrane region" description="Helical" evidence="7">
    <location>
        <begin position="38"/>
        <end position="61"/>
    </location>
</feature>
<dbReference type="GO" id="GO:0140359">
    <property type="term" value="F:ABC-type transporter activity"/>
    <property type="evidence" value="ECO:0007669"/>
    <property type="project" value="InterPro"/>
</dbReference>
<evidence type="ECO:0000256" key="1">
    <source>
        <dbReference type="ARBA" id="ARBA00004141"/>
    </source>
</evidence>
<evidence type="ECO:0000256" key="2">
    <source>
        <dbReference type="ARBA" id="ARBA00005814"/>
    </source>
</evidence>
<dbReference type="InterPro" id="IPR052215">
    <property type="entry name" value="Plant_ABCG"/>
</dbReference>
<reference evidence="9 10" key="1">
    <citation type="journal article" date="2017" name="Genome Biol. Evol.">
        <title>Phytophthora megakarya and P. palmivora, closely related causal agents of cacao black pod rot, underwent increases in genome sizes and gene numbers by different mechanisms.</title>
        <authorList>
            <person name="Ali S.S."/>
            <person name="Shao J."/>
            <person name="Lary D.J."/>
            <person name="Kronmiller B."/>
            <person name="Shen D."/>
            <person name="Strem M.D."/>
            <person name="Amoako-Attah I."/>
            <person name="Akrofi A.Y."/>
            <person name="Begoude B.A."/>
            <person name="Ten Hoopen G.M."/>
            <person name="Coulibaly K."/>
            <person name="Kebe B.I."/>
            <person name="Melnick R.L."/>
            <person name="Guiltinan M.J."/>
            <person name="Tyler B.M."/>
            <person name="Meinhardt L.W."/>
            <person name="Bailey B.A."/>
        </authorList>
    </citation>
    <scope>NUCLEOTIDE SEQUENCE [LARGE SCALE GENOMIC DNA]</scope>
    <source>
        <strain evidence="10">sbr112.9</strain>
    </source>
</reference>
<comment type="caution">
    <text evidence="9">The sequence shown here is derived from an EMBL/GenBank/DDBJ whole genome shotgun (WGS) entry which is preliminary data.</text>
</comment>
<evidence type="ECO:0000313" key="10">
    <source>
        <dbReference type="Proteomes" id="UP000237271"/>
    </source>
</evidence>
<keyword evidence="4 7" id="KW-0812">Transmembrane</keyword>
<keyword evidence="6 7" id="KW-0472">Membrane</keyword>
<accession>A0A2P4WZ72</accession>
<evidence type="ECO:0000256" key="7">
    <source>
        <dbReference type="SAM" id="Phobius"/>
    </source>
</evidence>
<evidence type="ECO:0000256" key="3">
    <source>
        <dbReference type="ARBA" id="ARBA00022448"/>
    </source>
</evidence>
<keyword evidence="10" id="KW-1185">Reference proteome</keyword>
<keyword evidence="3" id="KW-0813">Transport</keyword>
<dbReference type="PANTHER" id="PTHR48042:SF11">
    <property type="entry name" value="ABC TRANSPORTER G FAMILY MEMBER 11"/>
    <property type="match status" value="1"/>
</dbReference>
<dbReference type="EMBL" id="NCKW01020203">
    <property type="protein sequence ID" value="POM58575.1"/>
    <property type="molecule type" value="Genomic_DNA"/>
</dbReference>
<dbReference type="PANTHER" id="PTHR48042">
    <property type="entry name" value="ABC TRANSPORTER G FAMILY MEMBER 11"/>
    <property type="match status" value="1"/>
</dbReference>
<dbReference type="Pfam" id="PF01061">
    <property type="entry name" value="ABC2_membrane"/>
    <property type="match status" value="1"/>
</dbReference>
<keyword evidence="5 7" id="KW-1133">Transmembrane helix</keyword>
<comment type="similarity">
    <text evidence="2">Belongs to the ABC transporter superfamily. ABCG family. Eye pigment precursor importer (TC 3.A.1.204) subfamily.</text>
</comment>
<dbReference type="GO" id="GO:0016020">
    <property type="term" value="C:membrane"/>
    <property type="evidence" value="ECO:0007669"/>
    <property type="project" value="UniProtKB-SubCell"/>
</dbReference>
<dbReference type="Proteomes" id="UP000237271">
    <property type="component" value="Unassembled WGS sequence"/>
</dbReference>
<protein>
    <submittedName>
        <fullName evidence="9">ABC transporter</fullName>
    </submittedName>
</protein>
<feature type="transmembrane region" description="Helical" evidence="7">
    <location>
        <begin position="121"/>
        <end position="140"/>
    </location>
</feature>
<feature type="transmembrane region" description="Helical" evidence="7">
    <location>
        <begin position="73"/>
        <end position="92"/>
    </location>
</feature>
<dbReference type="InterPro" id="IPR013525">
    <property type="entry name" value="ABC2_TM"/>
</dbReference>
<name>A0A2P4WZ72_9STRA</name>
<evidence type="ECO:0000313" key="9">
    <source>
        <dbReference type="EMBL" id="POM58575.1"/>
    </source>
</evidence>
<feature type="domain" description="ABC-2 type transporter transmembrane" evidence="8">
    <location>
        <begin position="3"/>
        <end position="92"/>
    </location>
</feature>
<sequence>MSTALVVLLAGLNAFEYFLLNLFLSLVVAESMMHVIGAAVPHYIIGIALGAGVFGMFMLCEGFMVPRDSIPDYWIWGYYLAFHSYSFESFVFKQFENETSEQAQGILKKYGMEDVDVTRDMLLLIVYIFAFQAIFAFILWKFHTGRR</sequence>
<evidence type="ECO:0000256" key="4">
    <source>
        <dbReference type="ARBA" id="ARBA00022692"/>
    </source>
</evidence>
<dbReference type="OrthoDB" id="66620at2759"/>
<gene>
    <name evidence="9" type="ORF">PHPALM_36758</name>
</gene>
<evidence type="ECO:0000256" key="5">
    <source>
        <dbReference type="ARBA" id="ARBA00022989"/>
    </source>
</evidence>
<organism evidence="9 10">
    <name type="scientific">Phytophthora palmivora</name>
    <dbReference type="NCBI Taxonomy" id="4796"/>
    <lineage>
        <taxon>Eukaryota</taxon>
        <taxon>Sar</taxon>
        <taxon>Stramenopiles</taxon>
        <taxon>Oomycota</taxon>
        <taxon>Peronosporomycetes</taxon>
        <taxon>Peronosporales</taxon>
        <taxon>Peronosporaceae</taxon>
        <taxon>Phytophthora</taxon>
    </lineage>
</organism>
<evidence type="ECO:0000256" key="6">
    <source>
        <dbReference type="ARBA" id="ARBA00023136"/>
    </source>
</evidence>
<comment type="subcellular location">
    <subcellularLocation>
        <location evidence="1">Membrane</location>
        <topology evidence="1">Multi-pass membrane protein</topology>
    </subcellularLocation>
</comment>
<evidence type="ECO:0000259" key="8">
    <source>
        <dbReference type="Pfam" id="PF01061"/>
    </source>
</evidence>
<proteinExistence type="inferred from homology"/>
<dbReference type="AlphaFoldDB" id="A0A2P4WZ72"/>